<evidence type="ECO:0000313" key="3">
    <source>
        <dbReference type="EMBL" id="MFA0791024.1"/>
    </source>
</evidence>
<comment type="caution">
    <text evidence="3">The sequence shown here is derived from an EMBL/GenBank/DDBJ whole genome shotgun (WGS) entry which is preliminary data.</text>
</comment>
<dbReference type="PANTHER" id="PTHR43217:SF1">
    <property type="entry name" value="SUCCINATE SEMIALDEHYDE DEHYDROGENASE [NAD(P)+] SAD"/>
    <property type="match status" value="1"/>
</dbReference>
<dbReference type="Pfam" id="PF00171">
    <property type="entry name" value="Aldedh"/>
    <property type="match status" value="1"/>
</dbReference>
<gene>
    <name evidence="3" type="ORF">ACCI51_10750</name>
</gene>
<keyword evidence="1" id="KW-0560">Oxidoreductase</keyword>
<evidence type="ECO:0000259" key="2">
    <source>
        <dbReference type="Pfam" id="PF00171"/>
    </source>
</evidence>
<protein>
    <submittedName>
        <fullName evidence="3">Aldehyde dehydrogenase family protein</fullName>
    </submittedName>
</protein>
<evidence type="ECO:0000256" key="1">
    <source>
        <dbReference type="ARBA" id="ARBA00023002"/>
    </source>
</evidence>
<dbReference type="RefSeq" id="WP_371843551.1">
    <property type="nucleotide sequence ID" value="NZ_JBGMEL010000009.1"/>
</dbReference>
<dbReference type="EMBL" id="JBGMEL010000009">
    <property type="protein sequence ID" value="MFA0791024.1"/>
    <property type="molecule type" value="Genomic_DNA"/>
</dbReference>
<proteinExistence type="predicted"/>
<dbReference type="InterPro" id="IPR015590">
    <property type="entry name" value="Aldehyde_DH_dom"/>
</dbReference>
<keyword evidence="4" id="KW-1185">Reference proteome</keyword>
<evidence type="ECO:0000313" key="4">
    <source>
        <dbReference type="Proteomes" id="UP001569414"/>
    </source>
</evidence>
<sequence>MSIKSINPATGTLLKSFPSLSDDEIDRALTTSHSAQIHWKNVSVPERSEFLRRTADILLADRNMLGQLMTTEMGKPLTQAIAEVEKCALACKFYADEGPKYLADEPIYPRWKWNNTLSAAWDYSGCNALEFPTLASVSLSSA</sequence>
<dbReference type="Proteomes" id="UP001569414">
    <property type="component" value="Unassembled WGS sequence"/>
</dbReference>
<reference evidence="3 4" key="1">
    <citation type="submission" date="2024-08" db="EMBL/GenBank/DDBJ databases">
        <authorList>
            <person name="Ishaq N."/>
        </authorList>
    </citation>
    <scope>NUCLEOTIDE SEQUENCE [LARGE SCALE GENOMIC DNA]</scope>
    <source>
        <strain evidence="3 4">JCM 30400</strain>
    </source>
</reference>
<dbReference type="InterPro" id="IPR016161">
    <property type="entry name" value="Ald_DH/histidinol_DH"/>
</dbReference>
<dbReference type="PANTHER" id="PTHR43217">
    <property type="entry name" value="SUCCINATE SEMIALDEHYDE DEHYDROGENASE [NAD(P)+] SAD"/>
    <property type="match status" value="1"/>
</dbReference>
<dbReference type="InterPro" id="IPR016162">
    <property type="entry name" value="Ald_DH_N"/>
</dbReference>
<feature type="domain" description="Aldehyde dehydrogenase" evidence="2">
    <location>
        <begin position="3"/>
        <end position="104"/>
    </location>
</feature>
<organism evidence="3 4">
    <name type="scientific">Microbulbifer echini</name>
    <dbReference type="NCBI Taxonomy" id="1529067"/>
    <lineage>
        <taxon>Bacteria</taxon>
        <taxon>Pseudomonadati</taxon>
        <taxon>Pseudomonadota</taxon>
        <taxon>Gammaproteobacteria</taxon>
        <taxon>Cellvibrionales</taxon>
        <taxon>Microbulbiferaceae</taxon>
        <taxon>Microbulbifer</taxon>
    </lineage>
</organism>
<accession>A0ABV4NP89</accession>
<dbReference type="SUPFAM" id="SSF53720">
    <property type="entry name" value="ALDH-like"/>
    <property type="match status" value="1"/>
</dbReference>
<name>A0ABV4NP89_9GAMM</name>
<dbReference type="InterPro" id="IPR047110">
    <property type="entry name" value="GABD/Sad-like"/>
</dbReference>
<dbReference type="Gene3D" id="3.40.605.10">
    <property type="entry name" value="Aldehyde Dehydrogenase, Chain A, domain 1"/>
    <property type="match status" value="1"/>
</dbReference>